<evidence type="ECO:0000256" key="1">
    <source>
        <dbReference type="SAM" id="MobiDB-lite"/>
    </source>
</evidence>
<protein>
    <submittedName>
        <fullName evidence="2">Uncharacterized protein</fullName>
    </submittedName>
</protein>
<comment type="caution">
    <text evidence="2">The sequence shown here is derived from an EMBL/GenBank/DDBJ whole genome shotgun (WGS) entry which is preliminary data.</text>
</comment>
<sequence>MSSISQSKAVDNLHFFFSLPPVGIVTRRPRAIAAVSEWLKQSSTHFGELSHEYLDLQTSFLYARSTNLGLPLFSHAAFLTAHPPLGLPVHSPRAPRPEDRRETGHPPPHPTQLRVPTDQPGSGGTCTERQSRIPATGLQPARPLQPASCPLFFRQPARHFQPATTALFLQFGPQSTGQADQVLQHVHAEQQARIRSEQETVLRTRSECTGRVQFSTSSSSLK</sequence>
<evidence type="ECO:0000313" key="3">
    <source>
        <dbReference type="Proteomes" id="UP001054837"/>
    </source>
</evidence>
<name>A0AAV4P914_9ARAC</name>
<accession>A0AAV4P914</accession>
<dbReference type="EMBL" id="BPLQ01002442">
    <property type="protein sequence ID" value="GIX92963.1"/>
    <property type="molecule type" value="Genomic_DNA"/>
</dbReference>
<keyword evidence="3" id="KW-1185">Reference proteome</keyword>
<feature type="region of interest" description="Disordered" evidence="1">
    <location>
        <begin position="84"/>
        <end position="141"/>
    </location>
</feature>
<proteinExistence type="predicted"/>
<organism evidence="2 3">
    <name type="scientific">Caerostris darwini</name>
    <dbReference type="NCBI Taxonomy" id="1538125"/>
    <lineage>
        <taxon>Eukaryota</taxon>
        <taxon>Metazoa</taxon>
        <taxon>Ecdysozoa</taxon>
        <taxon>Arthropoda</taxon>
        <taxon>Chelicerata</taxon>
        <taxon>Arachnida</taxon>
        <taxon>Araneae</taxon>
        <taxon>Araneomorphae</taxon>
        <taxon>Entelegynae</taxon>
        <taxon>Araneoidea</taxon>
        <taxon>Araneidae</taxon>
        <taxon>Caerostris</taxon>
    </lineage>
</organism>
<feature type="compositionally biased region" description="Basic and acidic residues" evidence="1">
    <location>
        <begin position="95"/>
        <end position="104"/>
    </location>
</feature>
<evidence type="ECO:0000313" key="2">
    <source>
        <dbReference type="EMBL" id="GIX92963.1"/>
    </source>
</evidence>
<dbReference type="Proteomes" id="UP001054837">
    <property type="component" value="Unassembled WGS sequence"/>
</dbReference>
<reference evidence="2 3" key="1">
    <citation type="submission" date="2021-06" db="EMBL/GenBank/DDBJ databases">
        <title>Caerostris darwini draft genome.</title>
        <authorList>
            <person name="Kono N."/>
            <person name="Arakawa K."/>
        </authorList>
    </citation>
    <scope>NUCLEOTIDE SEQUENCE [LARGE SCALE GENOMIC DNA]</scope>
</reference>
<dbReference type="AlphaFoldDB" id="A0AAV4P914"/>
<gene>
    <name evidence="2" type="ORF">CDAR_595121</name>
</gene>